<evidence type="ECO:0000256" key="11">
    <source>
        <dbReference type="SAM" id="SignalP"/>
    </source>
</evidence>
<feature type="domain" description="Ig-like" evidence="12">
    <location>
        <begin position="531"/>
        <end position="611"/>
    </location>
</feature>
<evidence type="ECO:0000256" key="9">
    <source>
        <dbReference type="ARBA" id="ARBA00023180"/>
    </source>
</evidence>
<sequence length="976" mass="113062">MKTLVVFVILLHLSQQDSGVEVYEGEGSVLLPFNVSVSDSKGSTVVWNHFGLNPDPVVHLVKPEGEDLSDQNPQYHGRTSMRTDALETGDLTLTLRKPTIRDSGIYTCTVRREGDDLRETTLQLLVKEPPVWPKVLAGVLVTLFVLAAAGFTWYRWSKDREVQQVEVDSGAEFVQLPCRTTVLSVCSLDYLVRLCRRAPLLPEDVRVEWKDNNNRKVYVYENGSDKPEEQDSSYRHRAEMKRNLQTTGDLSLTLKYPTDSDMGTYTCTVYSSERNILMKKAVILQVKVPQVVEVDSGVESVQLPCETTVHLPEDVTVEWMDKYSKKVHVYQNSSDKPEEQDQFYRGRTELKRNLHKTGDPSLTLKHPTDRDRGIYTCTVYSSERNILMKKDVILQVKVPQVEVDSGVESVQLPCETTVHLPEDVTVEWKHSYDKKVHVYQNGSDQPEEQDQFYRGRTEMKRNLQKPGDLSLTLKYPTDRDRDTYTCTVYSRERNILMRKQVELKVKVPQVEVDSGEKSVQLPYKTTVHLTEDVRLEWEDRGNKKVHVYQKNSDQPEEQNRVYRGRTELKRNLLETGDLSLTLKHPTDRDSNTYTCTVYNREGNILMKKQVELRFKVCQVEGEAGVESVHLPFRTIGDLPVDATVVWRFEPVMIVHVYHKGSDQPKEQHQFYRGRTEMKKDLKTGDLSLTLKYPTDRDRGTYVCQVFYKGVIIRQTNINLRVKGCQVEVVEVEPGKESVQLPCKQFTVQLPRSVTVEWMDIYYRKVHVYENGFDQPEEQIRFYRGRTEMKRNLLKPVDLSLTLKHPTDRDSNTYTCTVYNRDRNILMKKQVELRVNDCRVIVEEGVESVQLPFKTTEDLPKDATVVWRHGPTIVQYHNSSDQTEEQDQFYRGRTEMKKDLLKTGDLSLTLKHPTDRDQGEYVCEVFYNGVIMRQKRVLLRVREKPENFTDPAPQVAEFELMNETTANNESAPLNQQL</sequence>
<reference evidence="13 14" key="1">
    <citation type="submission" date="2019-02" db="EMBL/GenBank/DDBJ databases">
        <title>Opniocepnalus argus genome.</title>
        <authorList>
            <person name="Zhou C."/>
            <person name="Xiao S."/>
        </authorList>
    </citation>
    <scope>NUCLEOTIDE SEQUENCE [LARGE SCALE GENOMIC DNA]</scope>
    <source>
        <strain evidence="13">OARG1902GOOAL</strain>
        <tissue evidence="13">Muscle</tissue>
    </source>
</reference>
<evidence type="ECO:0000256" key="4">
    <source>
        <dbReference type="ARBA" id="ARBA00022729"/>
    </source>
</evidence>
<evidence type="ECO:0000256" key="5">
    <source>
        <dbReference type="ARBA" id="ARBA00022989"/>
    </source>
</evidence>
<feature type="domain" description="Ig-like" evidence="12">
    <location>
        <begin position="730"/>
        <end position="831"/>
    </location>
</feature>
<keyword evidence="9" id="KW-0325">Glycoprotein</keyword>
<feature type="domain" description="Ig-like" evidence="12">
    <location>
        <begin position="837"/>
        <end position="924"/>
    </location>
</feature>
<reference evidence="14" key="2">
    <citation type="submission" date="2019-02" db="EMBL/GenBank/DDBJ databases">
        <title>Opniocepnalus argus Var Kimnra genome.</title>
        <authorList>
            <person name="Zhou C."/>
            <person name="Xiao S."/>
        </authorList>
    </citation>
    <scope>NUCLEOTIDE SEQUENCE [LARGE SCALE GENOMIC DNA]</scope>
</reference>
<dbReference type="Proteomes" id="UP000503349">
    <property type="component" value="Chromosome 13"/>
</dbReference>
<dbReference type="SMART" id="SM00408">
    <property type="entry name" value="IGc2"/>
    <property type="match status" value="3"/>
</dbReference>
<dbReference type="InterPro" id="IPR051713">
    <property type="entry name" value="T-cell_Activation_Regulation"/>
</dbReference>
<dbReference type="EMBL" id="CM015724">
    <property type="protein sequence ID" value="KAF3698451.1"/>
    <property type="molecule type" value="Genomic_DNA"/>
</dbReference>
<gene>
    <name evidence="13" type="ORF">EXN66_Car014132</name>
</gene>
<accession>A0A6G1Q755</accession>
<dbReference type="AlphaFoldDB" id="A0A6G1Q755"/>
<evidence type="ECO:0000313" key="14">
    <source>
        <dbReference type="Proteomes" id="UP000503349"/>
    </source>
</evidence>
<feature type="signal peptide" evidence="11">
    <location>
        <begin position="1"/>
        <end position="19"/>
    </location>
</feature>
<dbReference type="InterPro" id="IPR003598">
    <property type="entry name" value="Ig_sub2"/>
</dbReference>
<dbReference type="PROSITE" id="PS50835">
    <property type="entry name" value="IG_LIKE"/>
    <property type="match status" value="7"/>
</dbReference>
<dbReference type="GO" id="GO:0006955">
    <property type="term" value="P:immune response"/>
    <property type="evidence" value="ECO:0007669"/>
    <property type="project" value="TreeGrafter"/>
</dbReference>
<keyword evidence="2" id="KW-1003">Cell membrane</keyword>
<dbReference type="PANTHER" id="PTHR25466:SF14">
    <property type="entry name" value="BUTYROPHILIN SUBFAMILY 2 MEMBER A2-LIKE-RELATED"/>
    <property type="match status" value="1"/>
</dbReference>
<keyword evidence="6" id="KW-0472">Membrane</keyword>
<protein>
    <submittedName>
        <fullName evidence="13">Butyrophilin-like protein 2</fullName>
    </submittedName>
</protein>
<feature type="chain" id="PRO_5026047055" evidence="11">
    <location>
        <begin position="20"/>
        <end position="976"/>
    </location>
</feature>
<dbReference type="Pfam" id="PF07686">
    <property type="entry name" value="V-set"/>
    <property type="match status" value="2"/>
</dbReference>
<dbReference type="GO" id="GO:0009897">
    <property type="term" value="C:external side of plasma membrane"/>
    <property type="evidence" value="ECO:0007669"/>
    <property type="project" value="TreeGrafter"/>
</dbReference>
<feature type="domain" description="Ig-like" evidence="12">
    <location>
        <begin position="289"/>
        <end position="387"/>
    </location>
</feature>
<dbReference type="GO" id="GO:0007166">
    <property type="term" value="P:cell surface receptor signaling pathway"/>
    <property type="evidence" value="ECO:0007669"/>
    <property type="project" value="TreeGrafter"/>
</dbReference>
<evidence type="ECO:0000259" key="12">
    <source>
        <dbReference type="PROSITE" id="PS50835"/>
    </source>
</evidence>
<dbReference type="InterPro" id="IPR003599">
    <property type="entry name" value="Ig_sub"/>
</dbReference>
<dbReference type="GO" id="GO:0042102">
    <property type="term" value="P:positive regulation of T cell proliferation"/>
    <property type="evidence" value="ECO:0007669"/>
    <property type="project" value="TreeGrafter"/>
</dbReference>
<dbReference type="GO" id="GO:0031295">
    <property type="term" value="P:T cell costimulation"/>
    <property type="evidence" value="ECO:0007669"/>
    <property type="project" value="TreeGrafter"/>
</dbReference>
<proteinExistence type="predicted"/>
<evidence type="ECO:0000256" key="2">
    <source>
        <dbReference type="ARBA" id="ARBA00022475"/>
    </source>
</evidence>
<dbReference type="InterPro" id="IPR013783">
    <property type="entry name" value="Ig-like_fold"/>
</dbReference>
<dbReference type="GO" id="GO:0042130">
    <property type="term" value="P:negative regulation of T cell proliferation"/>
    <property type="evidence" value="ECO:0007669"/>
    <property type="project" value="TreeGrafter"/>
</dbReference>
<organism evidence="13 14">
    <name type="scientific">Channa argus</name>
    <name type="common">Northern snakehead</name>
    <name type="synonym">Ophicephalus argus</name>
    <dbReference type="NCBI Taxonomy" id="215402"/>
    <lineage>
        <taxon>Eukaryota</taxon>
        <taxon>Metazoa</taxon>
        <taxon>Chordata</taxon>
        <taxon>Craniata</taxon>
        <taxon>Vertebrata</taxon>
        <taxon>Euteleostomi</taxon>
        <taxon>Actinopterygii</taxon>
        <taxon>Neopterygii</taxon>
        <taxon>Teleostei</taxon>
        <taxon>Neoteleostei</taxon>
        <taxon>Acanthomorphata</taxon>
        <taxon>Anabantaria</taxon>
        <taxon>Anabantiformes</taxon>
        <taxon>Channoidei</taxon>
        <taxon>Channidae</taxon>
        <taxon>Channa</taxon>
    </lineage>
</organism>
<keyword evidence="8" id="KW-0675">Receptor</keyword>
<dbReference type="InterPro" id="IPR013106">
    <property type="entry name" value="Ig_V-set"/>
</dbReference>
<evidence type="ECO:0000256" key="3">
    <source>
        <dbReference type="ARBA" id="ARBA00022692"/>
    </source>
</evidence>
<dbReference type="SMART" id="SM00406">
    <property type="entry name" value="IGv"/>
    <property type="match status" value="6"/>
</dbReference>
<evidence type="ECO:0000256" key="10">
    <source>
        <dbReference type="ARBA" id="ARBA00023319"/>
    </source>
</evidence>
<evidence type="ECO:0000256" key="8">
    <source>
        <dbReference type="ARBA" id="ARBA00023170"/>
    </source>
</evidence>
<evidence type="ECO:0000256" key="7">
    <source>
        <dbReference type="ARBA" id="ARBA00023157"/>
    </source>
</evidence>
<feature type="domain" description="Ig-like" evidence="12">
    <location>
        <begin position="617"/>
        <end position="718"/>
    </location>
</feature>
<dbReference type="GO" id="GO:0071222">
    <property type="term" value="P:cellular response to lipopolysaccharide"/>
    <property type="evidence" value="ECO:0007669"/>
    <property type="project" value="TreeGrafter"/>
</dbReference>
<keyword evidence="3" id="KW-0812">Transmembrane</keyword>
<keyword evidence="7" id="KW-1015">Disulfide bond</keyword>
<dbReference type="SUPFAM" id="SSF48726">
    <property type="entry name" value="Immunoglobulin"/>
    <property type="match status" value="8"/>
</dbReference>
<keyword evidence="4 11" id="KW-0732">Signal</keyword>
<feature type="domain" description="Ig-like" evidence="12">
    <location>
        <begin position="133"/>
        <end position="277"/>
    </location>
</feature>
<name>A0A6G1Q755_CHAAH</name>
<keyword evidence="5" id="KW-1133">Transmembrane helix</keyword>
<dbReference type="SMART" id="SM00409">
    <property type="entry name" value="IG"/>
    <property type="match status" value="8"/>
</dbReference>
<evidence type="ECO:0000256" key="6">
    <source>
        <dbReference type="ARBA" id="ARBA00023136"/>
    </source>
</evidence>
<evidence type="ECO:0000313" key="13">
    <source>
        <dbReference type="EMBL" id="KAF3698451.1"/>
    </source>
</evidence>
<dbReference type="Gene3D" id="2.60.40.10">
    <property type="entry name" value="Immunoglobulins"/>
    <property type="match status" value="8"/>
</dbReference>
<comment type="subcellular location">
    <subcellularLocation>
        <location evidence="1">Cell membrane</location>
        <topology evidence="1">Single-pass type I membrane protein</topology>
    </subcellularLocation>
</comment>
<dbReference type="InterPro" id="IPR036179">
    <property type="entry name" value="Ig-like_dom_sf"/>
</dbReference>
<dbReference type="PANTHER" id="PTHR25466">
    <property type="entry name" value="T-LYMPHOCYTE ACTIVATION ANTIGEN"/>
    <property type="match status" value="1"/>
</dbReference>
<feature type="domain" description="Ig-like" evidence="12">
    <location>
        <begin position="390"/>
        <end position="502"/>
    </location>
</feature>
<keyword evidence="14" id="KW-1185">Reference proteome</keyword>
<evidence type="ECO:0000256" key="1">
    <source>
        <dbReference type="ARBA" id="ARBA00004251"/>
    </source>
</evidence>
<keyword evidence="10" id="KW-0393">Immunoglobulin domain</keyword>
<dbReference type="InterPro" id="IPR007110">
    <property type="entry name" value="Ig-like_dom"/>
</dbReference>